<keyword evidence="2 8" id="KW-0812">Transmembrane</keyword>
<comment type="subcellular location">
    <subcellularLocation>
        <location evidence="1">Membrane</location>
        <topology evidence="1">Single-pass type I membrane protein</topology>
    </subcellularLocation>
</comment>
<keyword evidence="5 8" id="KW-0472">Membrane</keyword>
<dbReference type="InterPro" id="IPR003877">
    <property type="entry name" value="SPRY_dom"/>
</dbReference>
<evidence type="ECO:0000256" key="2">
    <source>
        <dbReference type="ARBA" id="ARBA00022692"/>
    </source>
</evidence>
<keyword evidence="4 8" id="KW-1133">Transmembrane helix</keyword>
<accession>A0ABM4FZI4</accession>
<dbReference type="InterPro" id="IPR050143">
    <property type="entry name" value="TRIM/RBCC"/>
</dbReference>
<keyword evidence="7" id="KW-0175">Coiled coil</keyword>
<dbReference type="InterPro" id="IPR053896">
    <property type="entry name" value="BTN3A2-like_Ig-C"/>
</dbReference>
<evidence type="ECO:0000256" key="3">
    <source>
        <dbReference type="ARBA" id="ARBA00022729"/>
    </source>
</evidence>
<evidence type="ECO:0000256" key="6">
    <source>
        <dbReference type="ARBA" id="ARBA00023319"/>
    </source>
</evidence>
<dbReference type="SUPFAM" id="SSF49899">
    <property type="entry name" value="Concanavalin A-like lectins/glucanases"/>
    <property type="match status" value="1"/>
</dbReference>
<dbReference type="Gene3D" id="2.60.120.920">
    <property type="match status" value="1"/>
</dbReference>
<evidence type="ECO:0000256" key="8">
    <source>
        <dbReference type="SAM" id="Phobius"/>
    </source>
</evidence>
<evidence type="ECO:0000259" key="10">
    <source>
        <dbReference type="PROSITE" id="PS50188"/>
    </source>
</evidence>
<dbReference type="InterPro" id="IPR001870">
    <property type="entry name" value="B30.2/SPRY"/>
</dbReference>
<dbReference type="InterPro" id="IPR013783">
    <property type="entry name" value="Ig-like_fold"/>
</dbReference>
<dbReference type="InterPro" id="IPR003879">
    <property type="entry name" value="Butyrophylin_SPRY"/>
</dbReference>
<dbReference type="PRINTS" id="PR01407">
    <property type="entry name" value="BUTYPHLNCDUF"/>
</dbReference>
<keyword evidence="6" id="KW-0393">Immunoglobulin domain</keyword>
<dbReference type="PROSITE" id="PS50188">
    <property type="entry name" value="B302_SPRY"/>
    <property type="match status" value="1"/>
</dbReference>
<evidence type="ECO:0000313" key="11">
    <source>
        <dbReference type="Proteomes" id="UP001652627"/>
    </source>
</evidence>
<sequence length="408" mass="45579">MGFSVQLTAVIFILVLVFTHHPTTGRGQNPLIVLDDYEDNGIRLKCSSERLFSEVQMLWTDSKGENFTGTPLNTGTGSDYASSSLLLKPGSGNSMSCKIIDKWLKTSTESSIVIADVFFPATSPWLAAFVVILLLSISLVIAAVYKLRKNNKITARAGLLTHSLKLNVSALRIIFRIITYFHLFTENAKRDIEKEIAELNNQLAEEQNKSQKETEDVDNKLEKARNELEFRKARSKAVNITLDEKHKDPNLIINEKNRVKSSSLKEVTSKLIVVATEGFSDENHYWEVEVGDKLEWELGVVSEEIRNTLKSGKLKSSAEGIFSLHFSEGKYSLTTGKDVRNPEHCTVVGVSLDQEERVLSFYNVEEKCLLGSISLDFSGKLYPFFSPGLDGKWLGIRSVSIPNPLPSL</sequence>
<keyword evidence="11" id="KW-1185">Reference proteome</keyword>
<feature type="transmembrane region" description="Helical" evidence="8">
    <location>
        <begin position="125"/>
        <end position="145"/>
    </location>
</feature>
<protein>
    <submittedName>
        <fullName evidence="12">Butyrophilin subfamily 3 member A3-like</fullName>
    </submittedName>
</protein>
<keyword evidence="3 9" id="KW-0732">Signal</keyword>
<gene>
    <name evidence="12" type="primary">LOC106482042</name>
</gene>
<evidence type="ECO:0000256" key="4">
    <source>
        <dbReference type="ARBA" id="ARBA00022989"/>
    </source>
</evidence>
<feature type="signal peptide" evidence="9">
    <location>
        <begin position="1"/>
        <end position="27"/>
    </location>
</feature>
<dbReference type="InterPro" id="IPR043136">
    <property type="entry name" value="B30.2/SPRY_sf"/>
</dbReference>
<evidence type="ECO:0000256" key="9">
    <source>
        <dbReference type="SAM" id="SignalP"/>
    </source>
</evidence>
<name>A0ABM4FZI4_9AVES</name>
<dbReference type="Proteomes" id="UP001652627">
    <property type="component" value="Chromosome 34"/>
</dbReference>
<dbReference type="Pfam" id="PF00622">
    <property type="entry name" value="SPRY"/>
    <property type="match status" value="1"/>
</dbReference>
<feature type="coiled-coil region" evidence="7">
    <location>
        <begin position="182"/>
        <end position="234"/>
    </location>
</feature>
<organism evidence="11 12">
    <name type="scientific">Apteryx mantelli</name>
    <name type="common">North Island brown kiwi</name>
    <dbReference type="NCBI Taxonomy" id="2696672"/>
    <lineage>
        <taxon>Eukaryota</taxon>
        <taxon>Metazoa</taxon>
        <taxon>Chordata</taxon>
        <taxon>Craniata</taxon>
        <taxon>Vertebrata</taxon>
        <taxon>Euteleostomi</taxon>
        <taxon>Archelosauria</taxon>
        <taxon>Archosauria</taxon>
        <taxon>Dinosauria</taxon>
        <taxon>Saurischia</taxon>
        <taxon>Theropoda</taxon>
        <taxon>Coelurosauria</taxon>
        <taxon>Aves</taxon>
        <taxon>Palaeognathae</taxon>
        <taxon>Apterygiformes</taxon>
        <taxon>Apterygidae</taxon>
        <taxon>Apteryx</taxon>
    </lineage>
</organism>
<dbReference type="Gene3D" id="2.60.40.10">
    <property type="entry name" value="Immunoglobulins"/>
    <property type="match status" value="1"/>
</dbReference>
<feature type="domain" description="B30.2/SPRY" evidence="10">
    <location>
        <begin position="220"/>
        <end position="403"/>
    </location>
</feature>
<reference evidence="12" key="1">
    <citation type="submission" date="2025-08" db="UniProtKB">
        <authorList>
            <consortium name="RefSeq"/>
        </authorList>
    </citation>
    <scope>IDENTIFICATION</scope>
    <source>
        <tissue evidence="12">Blood</tissue>
    </source>
</reference>
<dbReference type="PANTHER" id="PTHR24103">
    <property type="entry name" value="E3 UBIQUITIN-PROTEIN LIGASE TRIM"/>
    <property type="match status" value="1"/>
</dbReference>
<dbReference type="InterPro" id="IPR013320">
    <property type="entry name" value="ConA-like_dom_sf"/>
</dbReference>
<dbReference type="Pfam" id="PF22705">
    <property type="entry name" value="C2-set_3"/>
    <property type="match status" value="1"/>
</dbReference>
<evidence type="ECO:0000313" key="12">
    <source>
        <dbReference type="RefSeq" id="XP_067170362.1"/>
    </source>
</evidence>
<dbReference type="GeneID" id="106482042"/>
<dbReference type="SMART" id="SM00449">
    <property type="entry name" value="SPRY"/>
    <property type="match status" value="1"/>
</dbReference>
<evidence type="ECO:0000256" key="7">
    <source>
        <dbReference type="SAM" id="Coils"/>
    </source>
</evidence>
<dbReference type="RefSeq" id="XP_067170362.1">
    <property type="nucleotide sequence ID" value="XM_067314261.1"/>
</dbReference>
<feature type="chain" id="PRO_5045352337" evidence="9">
    <location>
        <begin position="28"/>
        <end position="408"/>
    </location>
</feature>
<evidence type="ECO:0000256" key="1">
    <source>
        <dbReference type="ARBA" id="ARBA00004479"/>
    </source>
</evidence>
<evidence type="ECO:0000256" key="5">
    <source>
        <dbReference type="ARBA" id="ARBA00023136"/>
    </source>
</evidence>
<proteinExistence type="predicted"/>